<comment type="caution">
    <text evidence="1">The sequence shown here is derived from an EMBL/GenBank/DDBJ whole genome shotgun (WGS) entry which is preliminary data.</text>
</comment>
<gene>
    <name evidence="1" type="ORF">VM95_33470</name>
</gene>
<keyword evidence="2" id="KW-1185">Reference proteome</keyword>
<organism evidence="1 2">
    <name type="scientific">Streptomyces rubellomurinus (strain ATCC 31215)</name>
    <dbReference type="NCBI Taxonomy" id="359131"/>
    <lineage>
        <taxon>Bacteria</taxon>
        <taxon>Bacillati</taxon>
        <taxon>Actinomycetota</taxon>
        <taxon>Actinomycetes</taxon>
        <taxon>Kitasatosporales</taxon>
        <taxon>Streptomycetaceae</taxon>
        <taxon>Streptomyces</taxon>
    </lineage>
</organism>
<sequence length="122" mass="13230">MSDRARRVRVGTVSQSRLAARGIGGNDVLGWGQGRACGGRPVVVVCAVWCRAAVRAGGVVRWQTRVRWMPVRCCRSSRSRQVGGARRWARRTVTCRAEVARIQAAVAAHSRPWALLQGPGGV</sequence>
<protein>
    <submittedName>
        <fullName evidence="1">Uncharacterized protein</fullName>
    </submittedName>
</protein>
<proteinExistence type="predicted"/>
<dbReference type="Proteomes" id="UP000033699">
    <property type="component" value="Unassembled WGS sequence"/>
</dbReference>
<name>A0A0F2T5C2_STRR3</name>
<dbReference type="AlphaFoldDB" id="A0A0F2T5C2"/>
<evidence type="ECO:0000313" key="1">
    <source>
        <dbReference type="EMBL" id="KJS58419.1"/>
    </source>
</evidence>
<dbReference type="EMBL" id="JZKH01000112">
    <property type="protein sequence ID" value="KJS58419.1"/>
    <property type="molecule type" value="Genomic_DNA"/>
</dbReference>
<reference evidence="1 2" key="1">
    <citation type="submission" date="2015-02" db="EMBL/GenBank/DDBJ databases">
        <authorList>
            <person name="Ju K.-S."/>
            <person name="Doroghazi J.R."/>
            <person name="Metcalf W."/>
        </authorList>
    </citation>
    <scope>NUCLEOTIDE SEQUENCE [LARGE SCALE GENOMIC DNA]</scope>
    <source>
        <strain evidence="1 2">ATCC 31215</strain>
    </source>
</reference>
<accession>A0A0F2T5C2</accession>
<evidence type="ECO:0000313" key="2">
    <source>
        <dbReference type="Proteomes" id="UP000033699"/>
    </source>
</evidence>